<feature type="domain" description="Sushi" evidence="14">
    <location>
        <begin position="429"/>
        <end position="487"/>
    </location>
</feature>
<evidence type="ECO:0000256" key="12">
    <source>
        <dbReference type="PROSITE-ProRule" id="PRU00302"/>
    </source>
</evidence>
<feature type="domain" description="Sushi" evidence="14">
    <location>
        <begin position="922"/>
        <end position="981"/>
    </location>
</feature>
<feature type="domain" description="Sushi" evidence="14">
    <location>
        <begin position="2243"/>
        <end position="2313"/>
    </location>
</feature>
<feature type="domain" description="Sushi" evidence="14">
    <location>
        <begin position="2572"/>
        <end position="2632"/>
    </location>
</feature>
<keyword evidence="11" id="KW-0325">Glycoprotein</keyword>
<evidence type="ECO:0000313" key="16">
    <source>
        <dbReference type="Proteomes" id="UP000011518"/>
    </source>
</evidence>
<evidence type="ECO:0000256" key="2">
    <source>
        <dbReference type="ARBA" id="ARBA00010908"/>
    </source>
</evidence>
<feature type="domain" description="Sushi" evidence="14">
    <location>
        <begin position="93"/>
        <end position="163"/>
    </location>
</feature>
<feature type="disulfide bond" evidence="12">
    <location>
        <begin position="490"/>
        <end position="533"/>
    </location>
</feature>
<feature type="domain" description="Sushi" evidence="14">
    <location>
        <begin position="680"/>
        <end position="738"/>
    </location>
</feature>
<evidence type="ECO:0000256" key="3">
    <source>
        <dbReference type="ARBA" id="ARBA00022588"/>
    </source>
</evidence>
<evidence type="ECO:0000256" key="7">
    <source>
        <dbReference type="ARBA" id="ARBA00022859"/>
    </source>
</evidence>
<dbReference type="InterPro" id="IPR050350">
    <property type="entry name" value="Compl-Cell_Adhes-Reg"/>
</dbReference>
<dbReference type="GO" id="GO:0030449">
    <property type="term" value="P:regulation of complement activation"/>
    <property type="evidence" value="ECO:0007669"/>
    <property type="project" value="UniProtKB-ARBA"/>
</dbReference>
<reference evidence="16" key="1">
    <citation type="submission" date="2012-07" db="EMBL/GenBank/DDBJ databases">
        <title>Genome of the Chinese tree shrew, a rising model animal genetically related to primates.</title>
        <authorList>
            <person name="Zhang G."/>
            <person name="Fan Y."/>
            <person name="Yao Y."/>
            <person name="Huang Z."/>
        </authorList>
    </citation>
    <scope>NUCLEOTIDE SEQUENCE [LARGE SCALE GENOMIC DNA]</scope>
</reference>
<keyword evidence="4 12" id="KW-0768">Sushi</keyword>
<dbReference type="GO" id="GO:1903659">
    <property type="term" value="P:regulation of complement-dependent cytotoxicity"/>
    <property type="evidence" value="ECO:0007669"/>
    <property type="project" value="UniProtKB-ARBA"/>
</dbReference>
<feature type="domain" description="Sushi" evidence="14">
    <location>
        <begin position="1608"/>
        <end position="1670"/>
    </location>
</feature>
<feature type="disulfide bond" evidence="12">
    <location>
        <begin position="226"/>
        <end position="269"/>
    </location>
</feature>
<feature type="disulfide bond" evidence="12">
    <location>
        <begin position="2574"/>
        <end position="2617"/>
    </location>
</feature>
<feature type="domain" description="Sushi" evidence="14">
    <location>
        <begin position="2633"/>
        <end position="2693"/>
    </location>
</feature>
<feature type="domain" description="Sushi" evidence="14">
    <location>
        <begin position="1416"/>
        <end position="1486"/>
    </location>
</feature>
<evidence type="ECO:0000313" key="15">
    <source>
        <dbReference type="EMBL" id="ELW47762.1"/>
    </source>
</evidence>
<dbReference type="InParanoid" id="L9JFJ1"/>
<feature type="disulfide bond" evidence="12">
    <location>
        <begin position="34"/>
        <end position="77"/>
    </location>
</feature>
<feature type="domain" description="Sushi" evidence="14">
    <location>
        <begin position="224"/>
        <end position="284"/>
    </location>
</feature>
<dbReference type="FunFam" id="2.10.70.10:FF:000014">
    <property type="entry name" value="Membrane cofactor protein"/>
    <property type="match status" value="7"/>
</dbReference>
<feature type="disulfide bond" evidence="12">
    <location>
        <begin position="952"/>
        <end position="979"/>
    </location>
</feature>
<reference evidence="16" key="2">
    <citation type="journal article" date="2013" name="Nat. Commun.">
        <title>Genome of the Chinese tree shrew.</title>
        <authorList>
            <person name="Fan Y."/>
            <person name="Huang Z.Y."/>
            <person name="Cao C.C."/>
            <person name="Chen C.S."/>
            <person name="Chen Y.X."/>
            <person name="Fan D.D."/>
            <person name="He J."/>
            <person name="Hou H.L."/>
            <person name="Hu L."/>
            <person name="Hu X.T."/>
            <person name="Jiang X.T."/>
            <person name="Lai R."/>
            <person name="Lang Y.S."/>
            <person name="Liang B."/>
            <person name="Liao S.G."/>
            <person name="Mu D."/>
            <person name="Ma Y.Y."/>
            <person name="Niu Y.Y."/>
            <person name="Sun X.Q."/>
            <person name="Xia J.Q."/>
            <person name="Xiao J."/>
            <person name="Xiong Z.Q."/>
            <person name="Xu L."/>
            <person name="Yang L."/>
            <person name="Zhang Y."/>
            <person name="Zhao W."/>
            <person name="Zhao X.D."/>
            <person name="Zheng Y.T."/>
            <person name="Zhou J.M."/>
            <person name="Zhu Y.B."/>
            <person name="Zhang G.J."/>
            <person name="Wang J."/>
            <person name="Yao Y.G."/>
        </authorList>
    </citation>
    <scope>NUCLEOTIDE SEQUENCE [LARGE SCALE GENOMIC DNA]</scope>
</reference>
<evidence type="ECO:0000256" key="13">
    <source>
        <dbReference type="SAM" id="Phobius"/>
    </source>
</evidence>
<dbReference type="GO" id="GO:0016020">
    <property type="term" value="C:membrane"/>
    <property type="evidence" value="ECO:0007669"/>
    <property type="project" value="UniProtKB-SubCell"/>
</dbReference>
<keyword evidence="8" id="KW-0180">Complement pathway</keyword>
<feature type="disulfide bond" evidence="12">
    <location>
        <begin position="770"/>
        <end position="797"/>
    </location>
</feature>
<keyword evidence="5" id="KW-0732">Signal</keyword>
<evidence type="ECO:0000256" key="1">
    <source>
        <dbReference type="ARBA" id="ARBA00004370"/>
    </source>
</evidence>
<feature type="disulfide bond" evidence="12">
    <location>
        <begin position="255"/>
        <end position="282"/>
    </location>
</feature>
<feature type="disulfide bond" evidence="12">
    <location>
        <begin position="987"/>
        <end position="1030"/>
    </location>
</feature>
<keyword evidence="9 13" id="KW-0472">Membrane</keyword>
<evidence type="ECO:0000256" key="11">
    <source>
        <dbReference type="ARBA" id="ARBA00023180"/>
    </source>
</evidence>
<dbReference type="InterPro" id="IPR000436">
    <property type="entry name" value="Sushi_SCR_CCP_dom"/>
</dbReference>
<feature type="domain" description="Sushi" evidence="14">
    <location>
        <begin position="2042"/>
        <end position="2104"/>
    </location>
</feature>
<feature type="domain" description="Sushi" evidence="14">
    <location>
        <begin position="2181"/>
        <end position="2242"/>
    </location>
</feature>
<feature type="disulfide bond" evidence="12">
    <location>
        <begin position="195"/>
        <end position="222"/>
    </location>
</feature>
<feature type="disulfide bond" evidence="12">
    <location>
        <begin position="1549"/>
        <end position="1592"/>
    </location>
</feature>
<feature type="domain" description="Sushi" evidence="14">
    <location>
        <begin position="1788"/>
        <end position="1849"/>
    </location>
</feature>
<protein>
    <submittedName>
        <fullName evidence="15">Complement receptor type 1</fullName>
    </submittedName>
</protein>
<evidence type="ECO:0000256" key="6">
    <source>
        <dbReference type="ARBA" id="ARBA00022737"/>
    </source>
</evidence>
<dbReference type="Pfam" id="PF00084">
    <property type="entry name" value="Sushi"/>
    <property type="match status" value="37"/>
</dbReference>
<feature type="domain" description="Sushi" evidence="14">
    <location>
        <begin position="853"/>
        <end position="917"/>
    </location>
</feature>
<dbReference type="FunFam" id="2.10.70.10:FF:000070">
    <property type="entry name" value="Complement C3d receptor 2"/>
    <property type="match status" value="5"/>
</dbReference>
<dbReference type="FunFam" id="2.10.70.10:FF:000044">
    <property type="entry name" value="Complement component receptor type 1"/>
    <property type="match status" value="3"/>
</dbReference>
<dbReference type="GO" id="GO:0006958">
    <property type="term" value="P:complement activation, classical pathway"/>
    <property type="evidence" value="ECO:0007669"/>
    <property type="project" value="UniProtKB-KW"/>
</dbReference>
<dbReference type="Proteomes" id="UP000011518">
    <property type="component" value="Unassembled WGS sequence"/>
</dbReference>
<feature type="domain" description="Sushi" evidence="14">
    <location>
        <begin position="32"/>
        <end position="92"/>
    </location>
</feature>
<feature type="domain" description="Sushi" evidence="14">
    <location>
        <begin position="1676"/>
        <end position="1725"/>
    </location>
</feature>
<dbReference type="EMBL" id="KB321094">
    <property type="protein sequence ID" value="ELW47762.1"/>
    <property type="molecule type" value="Genomic_DNA"/>
</dbReference>
<feature type="disulfide bond" evidence="12">
    <location>
        <begin position="2012"/>
        <end position="2039"/>
    </location>
</feature>
<feature type="disulfide bond" evidence="12">
    <location>
        <begin position="1729"/>
        <end position="1772"/>
    </location>
</feature>
<feature type="disulfide bond" evidence="12">
    <location>
        <begin position="741"/>
        <end position="784"/>
    </location>
</feature>
<feature type="disulfide bond" evidence="12">
    <location>
        <begin position="1295"/>
        <end position="1338"/>
    </location>
</feature>
<feature type="domain" description="Sushi" evidence="14">
    <location>
        <begin position="985"/>
        <end position="1045"/>
    </location>
</feature>
<feature type="disulfide bond" evidence="12">
    <location>
        <begin position="2376"/>
        <end position="2419"/>
    </location>
</feature>
<comment type="subcellular location">
    <subcellularLocation>
        <location evidence="1">Membrane</location>
    </subcellularLocation>
</comment>
<dbReference type="FunFam" id="2.10.70.10:FF:000033">
    <property type="entry name" value="Complement receptor type 1"/>
    <property type="match status" value="3"/>
</dbReference>
<name>L9JFJ1_TUPCH</name>
<feature type="disulfide bond" evidence="12">
    <location>
        <begin position="1983"/>
        <end position="2026"/>
    </location>
</feature>
<sequence>MIKVVRIIGDETDIEKFSPLLLLIFLWSLSLGQCKFLPRYPFAKPTSESDQSEFDVGTRWEYKCLPGYIKRSFSITCLPNAKWSDAQQFCKPILCESPPPILNGEFYSSNEENFHYGMVVTYQCTVGQHGEKLFDLVGEKSIYCTSKDDQVGVWSSPPPQCITPVKCPVPEVAHGIMESGFRYSFSLNDTVMFKCQPGFTMKGSNVVQCHSDGKWNPPLPRCFEGCLPPPPIHHGNYNKRDKEFFPVGQEVTYSCELGYTLIGTNPVQCTSSGTWNHAAPKCEVKSCNAIPNQLLNGRVVPPPNLQLGAEVSFVCDKGFRLNGKSSSQCVLEGMTVLWNNKFPVCERITCDPPPPIKNGRSVTPQNPVPVGTVIRILNGYHTAEDINHVAPGLSVTYTCDPGYLLLGQKTIKCLSSGEWDAETPTCKEAQCEPPGLVPNGWVEAPASLRVGTTVTISCNTGYRLQGQPSSRCVIAGQQAVWTKMPVCQECQAPPKIPNGQNEGGHGVRFDPGTSIKYTCNLGYVLVGGESIRCTSEGVWTPTAPQCKVAECKPIGNKLFTKPRDQFIMPAMTSSCDEGYRLSESVYEQCQGPVPWFMESRLCKEITCPPPPVIYNGTHTGSSSEEVLYGTTVTYTCNPGPERGVEFSLIGESTIRCISNDQERGTWSGPAPLCNLVLPAVQCSHINIENGFKLSGKEAPYFYNDSVTFKCYHGFTLKGSSEIRCKDNNTWDPEKPVCEKDCQPPSGLHHGRHTGENRVVFVPGMTVDYTCDPGYLLVGNKSIHCMPSGNWSPSAPRCEEICQPESHHQEDGSLVKVVNTSCQDGYRLTGYTYQKCQDAEKGIWYQKIPLCTVIHCQRPPGINNGRHTGMKAERFLYGNEVSYECDQGFYLLGEKILRCINGSEGHGSWSGPPPQCRLSSPVTHCPDPEVKHGFKLNETLPAYSHNDIVYVDCYPGFIMNGSHLIRCHTDNTWVPGVPTCVRKAFLACQPPSKIANGNHSGGNIARFAPGMSVLYSCDQGHLLVGDALLLCTHEGTWSQPAPYCKEVNCSSPKDMNGIQKGLEPGKMYQYGAIVTLQCEEGYTLEGSPQSQCHDNDLWKPPLAACKSSSPYDLLLYGIAGASMIVILAIVILYMILKYRGRFRTVDRILFNAISFKPLFKFSGGAVYLSSVQGNWSSQFLHAALAAGHPPGAQRAGTSAADLRAREKRNRRLWKPSAAARSAAGARSAERSAELQHCQISILFLGPQGGLWEQNRWEPCRGSEPGRPAAPPLPFGCGGALAVVLVLLALPALWGQCQAPAQFSFAKPTTLTDESEFPIGKSLKYECRPGFYRRSFYITCQKNSVWTSPDYMCKRRSCNNPPEPLNGMVHVDKDILFGSTINYSCNNGYRLVGHASAQCIISDNSVSWDNEAPICETIHCGPPPTIPNGDFLSTNREYFQYGTVVTYRCNLGNRRKKMFDLVGEASIYCTSNDNDVGTWSGPAPQCIIPNKCTPPDVANGIMVSENRSLFSLDETVEFRCQPGFVMKGPTRVQCQALNRWQPELPTCSRVCQMPPEILHGKHTLSNKAEFSPGEEVSYSCEPGYDLRGAASLRCTTQGTWSPTAPRCAVKSCDNFLDQLPNGHVLLPLNFQLGAKVSFVCKEGFQLKGSSASHCVLDGAKSLWNSSVPVCERNPLDGFPYGKAVTYTCDPHPDTGMTLDLIGESTIHCTSDQQRNGIWSGPAPHCGRAGHCKVPDPFQFAKLKTPINESDFPIGTSLKYECGSEYYGKSFSIMCLKTLSWSSPTNVCKRRSCKTPPDPVNGMVHIDTDVQLGSRIKYSCNIGHRLIGHSSTECILLGNTVVWETEPPICERIHCGPPPTIPNGNFFSTNREYFQYGTVVTYRCNLGDRGKKMFDLVGGASIYCTSNDNDVGTWSGPAPQCIIPNKCTPPDVANGIMVSENRSLFSLDETVEFRCQPGFVMKGPTRVQCQALNRWQPELPTCSRVCRRPPEIPHGTYTPSDKDDFSSGQEVFYNCEPGYDLRGAASLHCTTQGDWSPAAPRCAVKACDNFLDQLPNGRVVLPLNFQLGAEVFFICNEGFHLRGSSMSKCISVGMRSLWNSSVPVCEQIFCPDPPAILNGRHTGAPLGDFPYGKEVSYTCDHDPHTGITFSLFGESTIRCTRDLQGNGMWSGPAPRCELSAPAGKSCGSPPELFNGVVHINTDTQFGSTVNYSCNEGYRLIGSPSAACLLSGDKLTWDKEAPVCEIISCEPPSTILNGDFYSNNGTFFPYGTLVTYQCHTSPDGENLLKLVGEQSMYCTSKDNQHGIWSSPAPQCISADTCTAPEIKNGIIASGNKSVFSLDEIVRFSCQPGFVMKGFDTIKCQSNNRWGPELPTCSRMCQSPPEILHGKHTPSSTDDFSPGQEVFYSCEPSYDLRGAASLHCTAQGDWSPAAPTCAVKSCDNFLGQLPNGHVLLPLNLQLGAKVSFVCNEGFRLKGNSASHCVLAGMKSLWNGSVPACERIFCPNPPAIFNGRHTGPPLGDIPYGKEVSYTCDHDPHTGRTFNLIGESIIRCTRDHQGNGMWSGPAPRCELSAPAACPLPPKIRNGYTTGGHVSLYLPGMKVNYTCDPGYLLVGKAFIFCTDQGTWSPLDHYCKEVKCYLPPFMNGIWRDLKMRKVYHYGDNVTLECEDGYTLEGSPQSQCQEGDRWEPPLATCASRKYRSRARRFFLVIVLYIHSAFLPSTLL</sequence>
<dbReference type="FunFam" id="2.10.70.10:FF:000008">
    <property type="entry name" value="Complement receptor type 1"/>
    <property type="match status" value="2"/>
</dbReference>
<evidence type="ECO:0000256" key="8">
    <source>
        <dbReference type="ARBA" id="ARBA00022875"/>
    </source>
</evidence>
<feature type="disulfide bond" evidence="12">
    <location>
        <begin position="1048"/>
        <end position="1091"/>
    </location>
</feature>
<feature type="domain" description="Sushi" evidence="14">
    <location>
        <begin position="285"/>
        <end position="347"/>
    </location>
</feature>
<feature type="domain" description="Sushi" evidence="14">
    <location>
        <begin position="1293"/>
        <end position="1353"/>
    </location>
</feature>
<feature type="domain" description="Sushi" evidence="14">
    <location>
        <begin position="2498"/>
        <end position="2568"/>
    </location>
</feature>
<dbReference type="InterPro" id="IPR035976">
    <property type="entry name" value="Sushi/SCR/CCP_sf"/>
</dbReference>
<feature type="disulfide bond" evidence="12">
    <location>
        <begin position="1578"/>
        <end position="1605"/>
    </location>
</feature>
<feature type="disulfide bond" evidence="12">
    <location>
        <begin position="519"/>
        <end position="546"/>
    </location>
</feature>
<feature type="disulfide bond" evidence="12">
    <location>
        <begin position="399"/>
        <end position="426"/>
    </location>
</feature>
<feature type="disulfide bond" evidence="12">
    <location>
        <begin position="2603"/>
        <end position="2630"/>
    </location>
</feature>
<evidence type="ECO:0000256" key="9">
    <source>
        <dbReference type="ARBA" id="ARBA00023136"/>
    </source>
</evidence>
<dbReference type="STRING" id="246437.L9JFJ1"/>
<feature type="disulfide bond" evidence="12">
    <location>
        <begin position="2664"/>
        <end position="2691"/>
    </location>
</feature>
<dbReference type="FunFam" id="2.10.70.10:FF:000038">
    <property type="entry name" value="Complement component receptor type 1"/>
    <property type="match status" value="4"/>
</dbReference>
<feature type="disulfide bond" evidence="12">
    <location>
        <begin position="855"/>
        <end position="898"/>
    </location>
</feature>
<feature type="disulfide bond" evidence="12">
    <location>
        <begin position="710"/>
        <end position="737"/>
    </location>
</feature>
<feature type="disulfide bond" evidence="12">
    <location>
        <begin position="2345"/>
        <end position="2372"/>
    </location>
</feature>
<feature type="domain" description="Sushi" evidence="14">
    <location>
        <begin position="1354"/>
        <end position="1415"/>
    </location>
</feature>
<dbReference type="PROSITE" id="PS50923">
    <property type="entry name" value="SUSHI"/>
    <property type="match status" value="37"/>
</dbReference>
<feature type="disulfide bond" evidence="12">
    <location>
        <begin position="2405"/>
        <end position="2432"/>
    </location>
</feature>
<feature type="disulfide bond" evidence="12">
    <location>
        <begin position="2635"/>
        <end position="2678"/>
    </location>
</feature>
<evidence type="ECO:0000256" key="10">
    <source>
        <dbReference type="ARBA" id="ARBA00023157"/>
    </source>
</evidence>
<dbReference type="SMART" id="SM00032">
    <property type="entry name" value="CCP"/>
    <property type="match status" value="38"/>
</dbReference>
<keyword evidence="16" id="KW-1185">Reference proteome</keyword>
<dbReference type="Gene3D" id="2.10.70.10">
    <property type="entry name" value="Complement Module, domain 1"/>
    <property type="match status" value="37"/>
</dbReference>
<keyword evidence="13" id="KW-0812">Transmembrane</keyword>
<feature type="domain" description="Sushi" evidence="14">
    <location>
        <begin position="605"/>
        <end position="675"/>
    </location>
</feature>
<keyword evidence="10 12" id="KW-1015">Disulfide bond</keyword>
<gene>
    <name evidence="15" type="ORF">TREES_T100003448</name>
</gene>
<evidence type="ECO:0000259" key="14">
    <source>
        <dbReference type="PROSITE" id="PS50923"/>
    </source>
</evidence>
<feature type="disulfide bond" evidence="12">
    <location>
        <begin position="1518"/>
        <end position="1545"/>
    </location>
</feature>
<feature type="domain" description="Sushi" evidence="14">
    <location>
        <begin position="1850"/>
        <end position="1920"/>
    </location>
</feature>
<comment type="caution">
    <text evidence="12">Lacks conserved residue(s) required for the propagation of feature annotation.</text>
</comment>
<keyword evidence="7" id="KW-0391">Immunity</keyword>
<feature type="domain" description="Sushi" evidence="14">
    <location>
        <begin position="1981"/>
        <end position="2041"/>
    </location>
</feature>
<feature type="domain" description="Sushi" evidence="14">
    <location>
        <begin position="2105"/>
        <end position="2175"/>
    </location>
</feature>
<feature type="domain" description="Sushi" evidence="14">
    <location>
        <begin position="1922"/>
        <end position="1979"/>
    </location>
</feature>
<evidence type="ECO:0000256" key="4">
    <source>
        <dbReference type="ARBA" id="ARBA00022659"/>
    </source>
</evidence>
<feature type="domain" description="Sushi" evidence="14">
    <location>
        <begin position="348"/>
        <end position="428"/>
    </location>
</feature>
<feature type="domain" description="Sushi" evidence="14">
    <location>
        <begin position="488"/>
        <end position="548"/>
    </location>
</feature>
<keyword evidence="13" id="KW-1133">Transmembrane helix</keyword>
<accession>L9JFJ1</accession>
<keyword evidence="3" id="KW-0399">Innate immunity</keyword>
<dbReference type="PANTHER" id="PTHR19325:SF545">
    <property type="entry name" value="COMPLEMENT RECEPTOR TYPE 1"/>
    <property type="match status" value="1"/>
</dbReference>
<organism evidence="15 16">
    <name type="scientific">Tupaia chinensis</name>
    <name type="common">Chinese tree shrew</name>
    <name type="synonym">Tupaia belangeri chinensis</name>
    <dbReference type="NCBI Taxonomy" id="246437"/>
    <lineage>
        <taxon>Eukaryota</taxon>
        <taxon>Metazoa</taxon>
        <taxon>Chordata</taxon>
        <taxon>Craniata</taxon>
        <taxon>Vertebrata</taxon>
        <taxon>Euteleostomi</taxon>
        <taxon>Mammalia</taxon>
        <taxon>Eutheria</taxon>
        <taxon>Euarchontoglires</taxon>
        <taxon>Scandentia</taxon>
        <taxon>Tupaiidae</taxon>
        <taxon>Tupaia</taxon>
    </lineage>
</organism>
<feature type="domain" description="Sushi" evidence="14">
    <location>
        <begin position="1488"/>
        <end position="1545"/>
    </location>
</feature>
<feature type="transmembrane region" description="Helical" evidence="13">
    <location>
        <begin position="1271"/>
        <end position="1292"/>
    </location>
</feature>
<dbReference type="CDD" id="cd00033">
    <property type="entry name" value="CCP"/>
    <property type="match status" value="36"/>
</dbReference>
<keyword evidence="6" id="KW-0677">Repeat</keyword>
<dbReference type="GO" id="GO:0045087">
    <property type="term" value="P:innate immune response"/>
    <property type="evidence" value="ECO:0007669"/>
    <property type="project" value="UniProtKB-KW"/>
</dbReference>
<dbReference type="FunCoup" id="L9JFJ1">
    <property type="interactions" value="313"/>
</dbReference>
<feature type="domain" description="Sushi" evidence="14">
    <location>
        <begin position="1547"/>
        <end position="1607"/>
    </location>
</feature>
<feature type="disulfide bond" evidence="12">
    <location>
        <begin position="1077"/>
        <end position="1104"/>
    </location>
</feature>
<evidence type="ECO:0000256" key="5">
    <source>
        <dbReference type="ARBA" id="ARBA00022729"/>
    </source>
</evidence>
<proteinExistence type="inferred from homology"/>
<feature type="domain" description="Sushi" evidence="14">
    <location>
        <begin position="1727"/>
        <end position="1787"/>
    </location>
</feature>
<feature type="disulfide bond" evidence="12">
    <location>
        <begin position="1016"/>
        <end position="1043"/>
    </location>
</feature>
<feature type="domain" description="Sushi" evidence="14">
    <location>
        <begin position="165"/>
        <end position="222"/>
    </location>
</feature>
<dbReference type="SUPFAM" id="SSF57535">
    <property type="entry name" value="Complement control module/SCR domain"/>
    <property type="match status" value="38"/>
</dbReference>
<feature type="transmembrane region" description="Helical" evidence="13">
    <location>
        <begin position="1112"/>
        <end position="1135"/>
    </location>
</feature>
<feature type="domain" description="Sushi" evidence="14">
    <location>
        <begin position="2435"/>
        <end position="2497"/>
    </location>
</feature>
<dbReference type="PANTHER" id="PTHR19325">
    <property type="entry name" value="COMPLEMENT COMPONENT-RELATED SUSHI DOMAIN-CONTAINING"/>
    <property type="match status" value="1"/>
</dbReference>
<feature type="disulfide bond" evidence="12">
    <location>
        <begin position="1952"/>
        <end position="1979"/>
    </location>
</feature>
<feature type="domain" description="Sushi" evidence="14">
    <location>
        <begin position="1046"/>
        <end position="1106"/>
    </location>
</feature>
<keyword evidence="15" id="KW-0675">Receptor</keyword>
<feature type="domain" description="Sushi" evidence="14">
    <location>
        <begin position="2315"/>
        <end position="2372"/>
    </location>
</feature>
<feature type="domain" description="Sushi" evidence="14">
    <location>
        <begin position="2374"/>
        <end position="2434"/>
    </location>
</feature>
<feature type="domain" description="Sushi" evidence="14">
    <location>
        <begin position="739"/>
        <end position="799"/>
    </location>
</feature>
<comment type="similarity">
    <text evidence="2">Belongs to the receptors of complement activation (RCA) family.</text>
</comment>